<organism evidence="3 4">
    <name type="scientific">Coniella lustricola</name>
    <dbReference type="NCBI Taxonomy" id="2025994"/>
    <lineage>
        <taxon>Eukaryota</taxon>
        <taxon>Fungi</taxon>
        <taxon>Dikarya</taxon>
        <taxon>Ascomycota</taxon>
        <taxon>Pezizomycotina</taxon>
        <taxon>Sordariomycetes</taxon>
        <taxon>Sordariomycetidae</taxon>
        <taxon>Diaporthales</taxon>
        <taxon>Schizoparmaceae</taxon>
        <taxon>Coniella</taxon>
    </lineage>
</organism>
<dbReference type="InterPro" id="IPR012312">
    <property type="entry name" value="Hemerythrin-like"/>
</dbReference>
<dbReference type="EMBL" id="KZ678495">
    <property type="protein sequence ID" value="PSR81738.1"/>
    <property type="molecule type" value="Genomic_DNA"/>
</dbReference>
<evidence type="ECO:0000313" key="4">
    <source>
        <dbReference type="Proteomes" id="UP000241462"/>
    </source>
</evidence>
<dbReference type="OrthoDB" id="9983919at2759"/>
<evidence type="ECO:0000259" key="2">
    <source>
        <dbReference type="Pfam" id="PF01814"/>
    </source>
</evidence>
<dbReference type="PANTHER" id="PTHR35585">
    <property type="entry name" value="HHE DOMAIN PROTEIN (AFU_ORTHOLOGUE AFUA_4G00730)"/>
    <property type="match status" value="1"/>
</dbReference>
<dbReference type="STRING" id="2025994.A0A2T3A2L8"/>
<protein>
    <recommendedName>
        <fullName evidence="2">Hemerythrin-like domain-containing protein</fullName>
    </recommendedName>
</protein>
<feature type="compositionally biased region" description="Basic and acidic residues" evidence="1">
    <location>
        <begin position="183"/>
        <end position="193"/>
    </location>
</feature>
<accession>A0A2T3A2L8</accession>
<feature type="region of interest" description="Disordered" evidence="1">
    <location>
        <begin position="183"/>
        <end position="209"/>
    </location>
</feature>
<dbReference type="Pfam" id="PF01814">
    <property type="entry name" value="Hemerythrin"/>
    <property type="match status" value="1"/>
</dbReference>
<feature type="region of interest" description="Disordered" evidence="1">
    <location>
        <begin position="1"/>
        <end position="20"/>
    </location>
</feature>
<dbReference type="AlphaFoldDB" id="A0A2T3A2L8"/>
<gene>
    <name evidence="3" type="ORF">BD289DRAFT_372283</name>
</gene>
<evidence type="ECO:0000256" key="1">
    <source>
        <dbReference type="SAM" id="MobiDB-lite"/>
    </source>
</evidence>
<feature type="domain" description="Hemerythrin-like" evidence="2">
    <location>
        <begin position="30"/>
        <end position="142"/>
    </location>
</feature>
<keyword evidence="4" id="KW-1185">Reference proteome</keyword>
<evidence type="ECO:0000313" key="3">
    <source>
        <dbReference type="EMBL" id="PSR81738.1"/>
    </source>
</evidence>
<proteinExistence type="predicted"/>
<reference evidence="3 4" key="1">
    <citation type="journal article" date="2018" name="Mycol. Prog.">
        <title>Coniella lustricola, a new species from submerged detritus.</title>
        <authorList>
            <person name="Raudabaugh D.B."/>
            <person name="Iturriaga T."/>
            <person name="Carver A."/>
            <person name="Mondo S."/>
            <person name="Pangilinan J."/>
            <person name="Lipzen A."/>
            <person name="He G."/>
            <person name="Amirebrahimi M."/>
            <person name="Grigoriev I.V."/>
            <person name="Miller A.N."/>
        </authorList>
    </citation>
    <scope>NUCLEOTIDE SEQUENCE [LARGE SCALE GENOMIC DNA]</scope>
    <source>
        <strain evidence="3 4">B22-T-1</strain>
    </source>
</reference>
<dbReference type="InParanoid" id="A0A2T3A2L8"/>
<name>A0A2T3A2L8_9PEZI</name>
<dbReference type="PANTHER" id="PTHR35585:SF1">
    <property type="entry name" value="HHE DOMAIN PROTEIN (AFU_ORTHOLOGUE AFUA_4G00730)"/>
    <property type="match status" value="1"/>
</dbReference>
<dbReference type="Proteomes" id="UP000241462">
    <property type="component" value="Unassembled WGS sequence"/>
</dbReference>
<sequence length="229" mass="25541">MDTTAAARRDSSATTTTTTSNGIGVRFVSHEVKRDHRDLEILYKAILHSIEEGDAQAAAQLQSRFAWDLARHLAALQLFIFPGTEKRANAGSEIARRRRGDLSKIRDELLTFVHLRPLSEEFSISIGELGETLREHIKDIETQDLVAIEKNLDSDESERMAWDWVRTCSFVPGLPRRRSRACTEGEMDGKGSAEEDVGVNNPRGAPFGTVDEMLKAPIEELQKALAELP</sequence>